<dbReference type="Proteomes" id="UP000760860">
    <property type="component" value="Unassembled WGS sequence"/>
</dbReference>
<dbReference type="VEuPathDB" id="FungiDB:PC110_g5578"/>
<evidence type="ECO:0000313" key="6">
    <source>
        <dbReference type="EMBL" id="KAG3209123.1"/>
    </source>
</evidence>
<evidence type="ECO:0000313" key="4">
    <source>
        <dbReference type="EMBL" id="KAG2953028.1"/>
    </source>
</evidence>
<evidence type="ECO:0000313" key="3">
    <source>
        <dbReference type="EMBL" id="KAG2909170.1"/>
    </source>
</evidence>
<evidence type="ECO:0000313" key="2">
    <source>
        <dbReference type="EMBL" id="KAG2867239.1"/>
    </source>
</evidence>
<accession>A0A329SN15</accession>
<dbReference type="EMBL" id="RCMV01001327">
    <property type="protein sequence ID" value="KAG3209123.1"/>
    <property type="molecule type" value="Genomic_DNA"/>
</dbReference>
<dbReference type="Proteomes" id="UP000735874">
    <property type="component" value="Unassembled WGS sequence"/>
</dbReference>
<protein>
    <submittedName>
        <fullName evidence="7">Uncharacterized protein</fullName>
    </submittedName>
</protein>
<evidence type="ECO:0000313" key="5">
    <source>
        <dbReference type="EMBL" id="KAG2979913.1"/>
    </source>
</evidence>
<dbReference type="Proteomes" id="UP000736787">
    <property type="component" value="Unassembled WGS sequence"/>
</dbReference>
<keyword evidence="8" id="KW-1185">Reference proteome</keyword>
<reference evidence="7 8" key="1">
    <citation type="submission" date="2018-01" db="EMBL/GenBank/DDBJ databases">
        <title>Draft genome of the strawberry crown rot pathogen Phytophthora cactorum.</title>
        <authorList>
            <person name="Armitage A.D."/>
            <person name="Lysoe E."/>
            <person name="Nellist C.F."/>
            <person name="Harrison R.J."/>
            <person name="Brurberg M.B."/>
        </authorList>
    </citation>
    <scope>NUCLEOTIDE SEQUENCE [LARGE SCALE GENOMIC DNA]</scope>
    <source>
        <strain evidence="7 8">10300</strain>
    </source>
</reference>
<evidence type="ECO:0000313" key="8">
    <source>
        <dbReference type="Proteomes" id="UP000251314"/>
    </source>
</evidence>
<dbReference type="EMBL" id="MJFZ01000094">
    <property type="protein sequence ID" value="RAW38184.1"/>
    <property type="molecule type" value="Genomic_DNA"/>
</dbReference>
<evidence type="ECO:0000256" key="1">
    <source>
        <dbReference type="SAM" id="Coils"/>
    </source>
</evidence>
<gene>
    <name evidence="7" type="ORF">PC110_g5578</name>
    <name evidence="2" type="ORF">PC113_g2148</name>
    <name evidence="3" type="ORF">PC115_g13353</name>
    <name evidence="4" type="ORF">PC117_g2335</name>
    <name evidence="5" type="ORF">PC118_g11505</name>
    <name evidence="6" type="ORF">PC129_g19859</name>
</gene>
<comment type="caution">
    <text evidence="7">The sequence shown here is derived from an EMBL/GenBank/DDBJ whole genome shotgun (WGS) entry which is preliminary data.</text>
</comment>
<reference evidence="2" key="2">
    <citation type="submission" date="2018-10" db="EMBL/GenBank/DDBJ databases">
        <title>Effector identification in a new, highly contiguous assembly of the strawberry crown rot pathogen Phytophthora cactorum.</title>
        <authorList>
            <person name="Armitage A.D."/>
            <person name="Nellist C.F."/>
            <person name="Bates H."/>
            <person name="Vickerstaff R.J."/>
            <person name="Harrison R.J."/>
        </authorList>
    </citation>
    <scope>NUCLEOTIDE SEQUENCE</scope>
    <source>
        <strain evidence="2">15-7</strain>
        <strain evidence="3">4032</strain>
        <strain evidence="4">4040</strain>
        <strain evidence="5">P415</strain>
        <strain evidence="6">P421</strain>
    </source>
</reference>
<dbReference type="EMBL" id="RCMG01000028">
    <property type="protein sequence ID" value="KAG2867239.1"/>
    <property type="molecule type" value="Genomic_DNA"/>
</dbReference>
<feature type="coiled-coil region" evidence="1">
    <location>
        <begin position="17"/>
        <end position="69"/>
    </location>
</feature>
<evidence type="ECO:0000313" key="7">
    <source>
        <dbReference type="EMBL" id="RAW38184.1"/>
    </source>
</evidence>
<dbReference type="Proteomes" id="UP000774804">
    <property type="component" value="Unassembled WGS sequence"/>
</dbReference>
<dbReference type="EMBL" id="RCML01000349">
    <property type="protein sequence ID" value="KAG2979913.1"/>
    <property type="molecule type" value="Genomic_DNA"/>
</dbReference>
<dbReference type="OrthoDB" id="97260at2759"/>
<name>A0A329SN15_9STRA</name>
<sequence>MVYDISTFGILESQNNYNVAELALEHEQKRRKQQRRRMVLWRIERMQILSAIRDERQRLEKELEQLLRTARMTPDELSPESKAMALYRVTIEQAALRRENIQLREAIEHHVGQEDKIMHQTYKFLDELREAPQMTSTTKQLAQDGDGWWVNFPNGEPPFFFHPLSKTEYMHKLKHHEAEFAERHPCTATIGNLLGWTVDYAPPSRQASGTVMAHARFSRQIRCSLDDAFKTLLRVDTNQWPSLISPRSWGRVQRGDFYCQPLQRFGGNNCVVVCNIPGDIHFRYIALAQHAHSVLPDGRRVLKHCIVIVDSEENARNREAEGPQKDVQWAFDGGEFSSFTEMDENTIHVEYEPWAECLSEAHGRELYIDWIRFAVRLEEYISPVRLLQG</sequence>
<dbReference type="EMBL" id="RCMK01000030">
    <property type="protein sequence ID" value="KAG2953028.1"/>
    <property type="molecule type" value="Genomic_DNA"/>
</dbReference>
<keyword evidence="1" id="KW-0175">Coiled coil</keyword>
<proteinExistence type="predicted"/>
<organism evidence="7 8">
    <name type="scientific">Phytophthora cactorum</name>
    <dbReference type="NCBI Taxonomy" id="29920"/>
    <lineage>
        <taxon>Eukaryota</taxon>
        <taxon>Sar</taxon>
        <taxon>Stramenopiles</taxon>
        <taxon>Oomycota</taxon>
        <taxon>Peronosporomycetes</taxon>
        <taxon>Peronosporales</taxon>
        <taxon>Peronosporaceae</taxon>
        <taxon>Phytophthora</taxon>
    </lineage>
</organism>
<dbReference type="Proteomes" id="UP000251314">
    <property type="component" value="Unassembled WGS sequence"/>
</dbReference>
<dbReference type="Proteomes" id="UP000697107">
    <property type="component" value="Unassembled WGS sequence"/>
</dbReference>
<dbReference type="STRING" id="29920.A0A329SN15"/>
<dbReference type="EMBL" id="RCMI01000474">
    <property type="protein sequence ID" value="KAG2909170.1"/>
    <property type="molecule type" value="Genomic_DNA"/>
</dbReference>
<dbReference type="AlphaFoldDB" id="A0A329SN15"/>